<dbReference type="RefSeq" id="WP_113953565.1">
    <property type="nucleotide sequence ID" value="NZ_QNRT01000002.1"/>
</dbReference>
<evidence type="ECO:0000256" key="4">
    <source>
        <dbReference type="ARBA" id="ARBA00022452"/>
    </source>
</evidence>
<keyword evidence="7 12" id="KW-0798">TonB box</keyword>
<dbReference type="InterPro" id="IPR000531">
    <property type="entry name" value="Beta-barrel_TonB"/>
</dbReference>
<evidence type="ECO:0000256" key="12">
    <source>
        <dbReference type="RuleBase" id="RU003357"/>
    </source>
</evidence>
<keyword evidence="5 10" id="KW-0812">Transmembrane</keyword>
<dbReference type="Pfam" id="PF07715">
    <property type="entry name" value="Plug"/>
    <property type="match status" value="1"/>
</dbReference>
<evidence type="ECO:0000256" key="5">
    <source>
        <dbReference type="ARBA" id="ARBA00022692"/>
    </source>
</evidence>
<dbReference type="PROSITE" id="PS01156">
    <property type="entry name" value="TONB_DEPENDENT_REC_2"/>
    <property type="match status" value="1"/>
</dbReference>
<keyword evidence="9 10" id="KW-0998">Cell outer membrane</keyword>
<evidence type="ECO:0000256" key="1">
    <source>
        <dbReference type="ARBA" id="ARBA00004571"/>
    </source>
</evidence>
<feature type="domain" description="TonB-dependent receptor-like beta-barrel" evidence="13">
    <location>
        <begin position="257"/>
        <end position="666"/>
    </location>
</feature>
<evidence type="ECO:0000256" key="6">
    <source>
        <dbReference type="ARBA" id="ARBA00022729"/>
    </source>
</evidence>
<comment type="subcellular location">
    <subcellularLocation>
        <location evidence="1 10">Cell outer membrane</location>
        <topology evidence="1 10">Multi-pass membrane protein</topology>
    </subcellularLocation>
</comment>
<accession>A0A395JLJ9</accession>
<dbReference type="Gene3D" id="2.40.170.20">
    <property type="entry name" value="TonB-dependent receptor, beta-barrel domain"/>
    <property type="match status" value="1"/>
</dbReference>
<dbReference type="PANTHER" id="PTHR30069:SF41">
    <property type="entry name" value="HEME_HEMOPEXIN UTILIZATION PROTEIN C"/>
    <property type="match status" value="1"/>
</dbReference>
<dbReference type="Proteomes" id="UP000253083">
    <property type="component" value="Unassembled WGS sequence"/>
</dbReference>
<comment type="similarity">
    <text evidence="2 10 12">Belongs to the TonB-dependent receptor family.</text>
</comment>
<dbReference type="PANTHER" id="PTHR30069">
    <property type="entry name" value="TONB-DEPENDENT OUTER MEMBRANE RECEPTOR"/>
    <property type="match status" value="1"/>
</dbReference>
<feature type="short sequence motif" description="TonB C-terminal box" evidence="11">
    <location>
        <begin position="691"/>
        <end position="708"/>
    </location>
</feature>
<evidence type="ECO:0000256" key="11">
    <source>
        <dbReference type="PROSITE-ProRule" id="PRU10144"/>
    </source>
</evidence>
<gene>
    <name evidence="15" type="ORF">DFR28_102138</name>
</gene>
<dbReference type="AlphaFoldDB" id="A0A395JLJ9"/>
<evidence type="ECO:0000256" key="3">
    <source>
        <dbReference type="ARBA" id="ARBA00022448"/>
    </source>
</evidence>
<dbReference type="GO" id="GO:0015344">
    <property type="term" value="F:siderophore uptake transmembrane transporter activity"/>
    <property type="evidence" value="ECO:0007669"/>
    <property type="project" value="TreeGrafter"/>
</dbReference>
<keyword evidence="15" id="KW-0675">Receptor</keyword>
<name>A0A395JLJ9_9GAMM</name>
<evidence type="ECO:0000313" key="15">
    <source>
        <dbReference type="EMBL" id="RBP50727.1"/>
    </source>
</evidence>
<keyword evidence="6" id="KW-0732">Signal</keyword>
<dbReference type="InterPro" id="IPR010917">
    <property type="entry name" value="TonB_rcpt_CS"/>
</dbReference>
<evidence type="ECO:0000256" key="10">
    <source>
        <dbReference type="PROSITE-ProRule" id="PRU01360"/>
    </source>
</evidence>
<dbReference type="GO" id="GO:0044718">
    <property type="term" value="P:siderophore transmembrane transport"/>
    <property type="evidence" value="ECO:0007669"/>
    <property type="project" value="TreeGrafter"/>
</dbReference>
<dbReference type="Gene3D" id="2.170.130.10">
    <property type="entry name" value="TonB-dependent receptor, plug domain"/>
    <property type="match status" value="1"/>
</dbReference>
<dbReference type="InterPro" id="IPR036942">
    <property type="entry name" value="Beta-barrel_TonB_sf"/>
</dbReference>
<dbReference type="SUPFAM" id="SSF56935">
    <property type="entry name" value="Porins"/>
    <property type="match status" value="1"/>
</dbReference>
<sequence length="708" mass="76707">MNFNRLLIVPIGLSVGALNTSNAKAQTVLNSEASLSRNTPAEQVLVWGTQVRASSIELDEEAITIKQADHISDLLRTIPGVDVGGAHSLNQRITIRSMDDKDLRISIDGANQNSYMYHHMGNLHINADILSSVDVEVGTNSVVNGGLGGAVRFETKSAKQLLEFDNAFGGRVQLTTSDNSGASVALTGYGQLSDSLDLVVYHNSVDRDNYDVGGGEILDFSGNVIPGTDGQVRGLEGQLDDTLLKLGFDISASQRIELGYESYTDQGDYSYRPDMGLATDLAITNSLGVPLLWDTELSRDTLTMNYDVDLDSHSIKLAVFNSESELKRDETGWAQNAAFSSSAALVSGRAENVGANLLVESELESHLLTYGAEIIDYDTSYAAAYQAGGVDVAGEGAKNIALFLQDRISLSNRFALIPGIRYNSYDIDSAVINRSFSDTTLALAGEFQASDNVIFKLSATELFKGPEIGEVFTGAGLFDAENAGIEAESGVNSEFSIAFQDSMFGADSFGVGVTVFDTQLDNYIYDYATQPPSIGEGTWKDNIGDMTIQGLEAYVSYEVNNLSMLLTFSDAKSELSAFTPYADLENARLDRTQGDTVSLNLDYRLEAFNLELHWDALAVGSVASGVDLDGATSDNAKDGFTVHNISARWRPENFDGFELTVGVDNLFDEFYASQSSRTGLSFHPRFGELYLLDYEPGRNLKATLAYRF</sequence>
<protein>
    <submittedName>
        <fullName evidence="15">Hemoglobin/transferrin/lactoferrin receptor protein</fullName>
    </submittedName>
</protein>
<keyword evidence="8 10" id="KW-0472">Membrane</keyword>
<dbReference type="OrthoDB" id="9760494at2"/>
<dbReference type="InterPro" id="IPR037066">
    <property type="entry name" value="Plug_dom_sf"/>
</dbReference>
<feature type="domain" description="TonB-dependent receptor plug" evidence="14">
    <location>
        <begin position="56"/>
        <end position="148"/>
    </location>
</feature>
<keyword evidence="3 10" id="KW-0813">Transport</keyword>
<organism evidence="15 16">
    <name type="scientific">Arenicella xantha</name>
    <dbReference type="NCBI Taxonomy" id="644221"/>
    <lineage>
        <taxon>Bacteria</taxon>
        <taxon>Pseudomonadati</taxon>
        <taxon>Pseudomonadota</taxon>
        <taxon>Gammaproteobacteria</taxon>
        <taxon>Arenicellales</taxon>
        <taxon>Arenicellaceae</taxon>
        <taxon>Arenicella</taxon>
    </lineage>
</organism>
<evidence type="ECO:0000256" key="8">
    <source>
        <dbReference type="ARBA" id="ARBA00023136"/>
    </source>
</evidence>
<dbReference type="GO" id="GO:0009279">
    <property type="term" value="C:cell outer membrane"/>
    <property type="evidence" value="ECO:0007669"/>
    <property type="project" value="UniProtKB-SubCell"/>
</dbReference>
<keyword evidence="4 10" id="KW-1134">Transmembrane beta strand</keyword>
<dbReference type="Pfam" id="PF00593">
    <property type="entry name" value="TonB_dep_Rec_b-barrel"/>
    <property type="match status" value="1"/>
</dbReference>
<comment type="caution">
    <text evidence="15">The sequence shown here is derived from an EMBL/GenBank/DDBJ whole genome shotgun (WGS) entry which is preliminary data.</text>
</comment>
<dbReference type="InterPro" id="IPR012910">
    <property type="entry name" value="Plug_dom"/>
</dbReference>
<evidence type="ECO:0000256" key="7">
    <source>
        <dbReference type="ARBA" id="ARBA00023077"/>
    </source>
</evidence>
<evidence type="ECO:0000259" key="13">
    <source>
        <dbReference type="Pfam" id="PF00593"/>
    </source>
</evidence>
<evidence type="ECO:0000256" key="9">
    <source>
        <dbReference type="ARBA" id="ARBA00023237"/>
    </source>
</evidence>
<evidence type="ECO:0000313" key="16">
    <source>
        <dbReference type="Proteomes" id="UP000253083"/>
    </source>
</evidence>
<dbReference type="PROSITE" id="PS52016">
    <property type="entry name" value="TONB_DEPENDENT_REC_3"/>
    <property type="match status" value="1"/>
</dbReference>
<keyword evidence="16" id="KW-1185">Reference proteome</keyword>
<proteinExistence type="inferred from homology"/>
<dbReference type="InParanoid" id="A0A395JLJ9"/>
<reference evidence="15 16" key="1">
    <citation type="submission" date="2018-06" db="EMBL/GenBank/DDBJ databases">
        <title>Genomic Encyclopedia of Type Strains, Phase IV (KMG-IV): sequencing the most valuable type-strain genomes for metagenomic binning, comparative biology and taxonomic classification.</title>
        <authorList>
            <person name="Goeker M."/>
        </authorList>
    </citation>
    <scope>NUCLEOTIDE SEQUENCE [LARGE SCALE GENOMIC DNA]</scope>
    <source>
        <strain evidence="15 16">DSM 24032</strain>
    </source>
</reference>
<evidence type="ECO:0000259" key="14">
    <source>
        <dbReference type="Pfam" id="PF07715"/>
    </source>
</evidence>
<dbReference type="InterPro" id="IPR039426">
    <property type="entry name" value="TonB-dep_rcpt-like"/>
</dbReference>
<dbReference type="EMBL" id="QNRT01000002">
    <property type="protein sequence ID" value="RBP50727.1"/>
    <property type="molecule type" value="Genomic_DNA"/>
</dbReference>
<evidence type="ECO:0000256" key="2">
    <source>
        <dbReference type="ARBA" id="ARBA00009810"/>
    </source>
</evidence>